<feature type="region of interest" description="Disordered" evidence="3">
    <location>
        <begin position="583"/>
        <end position="716"/>
    </location>
</feature>
<dbReference type="GeneID" id="37268006"/>
<dbReference type="Gene3D" id="1.10.510.10">
    <property type="entry name" value="Transferase(Phosphotransferase) domain 1"/>
    <property type="match status" value="1"/>
</dbReference>
<keyword evidence="2" id="KW-0067">ATP-binding</keyword>
<name>A0A316ZI12_9BASI</name>
<dbReference type="SUPFAM" id="SSF56112">
    <property type="entry name" value="Protein kinase-like (PK-like)"/>
    <property type="match status" value="1"/>
</dbReference>
<dbReference type="Proteomes" id="UP000245946">
    <property type="component" value="Unassembled WGS sequence"/>
</dbReference>
<dbReference type="GO" id="GO:0006611">
    <property type="term" value="P:protein export from nucleus"/>
    <property type="evidence" value="ECO:0007669"/>
    <property type="project" value="TreeGrafter"/>
</dbReference>
<sequence length="716" mass="75909">MVPSPRRLSPQVSSDALTETAAGSSSGAHALGQRISKAAAATRAAAHIGSVVDDWPLYSSQPEDYIIGDTIGFGASSVVYQASFLPLNGRACAVKIIDLEAFGRDTEELRRETQLMSLSKHPNVLRVRGCWVSGSKLHIATRLMSAGSMLDIMRFSHAEGFEETVIATVLKQALEGLNYLHINGWLHRDLKAGNMLVDDDGTVLLGDFGVGVYLGDGGAYEDEQGGAGAVKDVERDRGTWAEGKRKSFVGTPCWMAPEVVERKHYGNKADIWSFGITALELTQGRAPYSRLAPVKVLMKTLQEDPPTLDRTGNAHKYSKTFDDFIRSCLQKDPNKRPSAEKLLGHAFFKQAKGKKYLTTAILAGLPPLTERQERRRAMSIASLRNQYSWDFGSISSRAGSMGPGGMTPGGERFDPFLNFSGTIAPLSPTGSMRSKIMSIDGSHAFIDDEDSPVDALAERWRNSMRLHNDGEDGAASPMRFNSAPRRHRNRSTDSNPASIGRAFASPGANPRHRKSVSFDDPAAAAADAAARADGSDSVTSDAALATIAEMRSPQMSATSPGEEAPPLALDAQVDATPRIAQHVTPTGERTEADAALRASAPSPPGSRAPRPPPLELVRSNTAELPALPKPPPAAPALAPAPAASVSGTSTPASQRSTSEGSSSKATSSSKPAAPAAASQPGLLARTLSRTVGGGGTDAPHKPSRLGKIFRRGEAKT</sequence>
<gene>
    <name evidence="5" type="ORF">FA09DRAFT_304114</name>
</gene>
<dbReference type="PROSITE" id="PS50011">
    <property type="entry name" value="PROTEIN_KINASE_DOM"/>
    <property type="match status" value="1"/>
</dbReference>
<feature type="binding site" evidence="2">
    <location>
        <position position="95"/>
    </location>
    <ligand>
        <name>ATP</name>
        <dbReference type="ChEBI" id="CHEBI:30616"/>
    </ligand>
</feature>
<keyword evidence="2" id="KW-0547">Nucleotide-binding</keyword>
<feature type="compositionally biased region" description="Pro residues" evidence="3">
    <location>
        <begin position="601"/>
        <end position="614"/>
    </location>
</feature>
<feature type="region of interest" description="Disordered" evidence="3">
    <location>
        <begin position="466"/>
        <end position="520"/>
    </location>
</feature>
<feature type="compositionally biased region" description="Low complexity" evidence="3">
    <location>
        <begin position="656"/>
        <end position="678"/>
    </location>
</feature>
<dbReference type="RefSeq" id="XP_025601185.1">
    <property type="nucleotide sequence ID" value="XM_025740460.1"/>
</dbReference>
<dbReference type="InterPro" id="IPR017441">
    <property type="entry name" value="Protein_kinase_ATP_BS"/>
</dbReference>
<dbReference type="GO" id="GO:0004672">
    <property type="term" value="F:protein kinase activity"/>
    <property type="evidence" value="ECO:0007669"/>
    <property type="project" value="InterPro"/>
</dbReference>
<organism evidence="5 6">
    <name type="scientific">Tilletiopsis washingtonensis</name>
    <dbReference type="NCBI Taxonomy" id="58919"/>
    <lineage>
        <taxon>Eukaryota</taxon>
        <taxon>Fungi</taxon>
        <taxon>Dikarya</taxon>
        <taxon>Basidiomycota</taxon>
        <taxon>Ustilaginomycotina</taxon>
        <taxon>Exobasidiomycetes</taxon>
        <taxon>Entylomatales</taxon>
        <taxon>Entylomatales incertae sedis</taxon>
        <taxon>Tilletiopsis</taxon>
    </lineage>
</organism>
<comment type="similarity">
    <text evidence="1">Belongs to the protein kinase superfamily. STE Ser/Thr protein kinase family. STE20 subfamily.</text>
</comment>
<dbReference type="AlphaFoldDB" id="A0A316ZI12"/>
<dbReference type="InterPro" id="IPR011009">
    <property type="entry name" value="Kinase-like_dom_sf"/>
</dbReference>
<evidence type="ECO:0000259" key="4">
    <source>
        <dbReference type="PROSITE" id="PS50011"/>
    </source>
</evidence>
<evidence type="ECO:0000256" key="3">
    <source>
        <dbReference type="SAM" id="MobiDB-lite"/>
    </source>
</evidence>
<feature type="compositionally biased region" description="Polar residues" evidence="3">
    <location>
        <begin position="645"/>
        <end position="655"/>
    </location>
</feature>
<keyword evidence="5" id="KW-0808">Transferase</keyword>
<evidence type="ECO:0000313" key="5">
    <source>
        <dbReference type="EMBL" id="PWO00907.1"/>
    </source>
</evidence>
<dbReference type="EMBL" id="KZ819284">
    <property type="protein sequence ID" value="PWO00907.1"/>
    <property type="molecule type" value="Genomic_DNA"/>
</dbReference>
<dbReference type="Gene3D" id="3.30.200.20">
    <property type="entry name" value="Phosphorylase Kinase, domain 1"/>
    <property type="match status" value="1"/>
</dbReference>
<evidence type="ECO:0000256" key="1">
    <source>
        <dbReference type="ARBA" id="ARBA00008874"/>
    </source>
</evidence>
<dbReference type="OrthoDB" id="248923at2759"/>
<dbReference type="InterPro" id="IPR047173">
    <property type="entry name" value="STRAD_A/B-like"/>
</dbReference>
<accession>A0A316ZI12</accession>
<dbReference type="GO" id="GO:1902554">
    <property type="term" value="C:serine/threonine protein kinase complex"/>
    <property type="evidence" value="ECO:0007669"/>
    <property type="project" value="TreeGrafter"/>
</dbReference>
<feature type="region of interest" description="Disordered" evidence="3">
    <location>
        <begin position="1"/>
        <end position="25"/>
    </location>
</feature>
<dbReference type="Pfam" id="PF00069">
    <property type="entry name" value="Pkinase"/>
    <property type="match status" value="1"/>
</dbReference>
<dbReference type="SMART" id="SM00220">
    <property type="entry name" value="S_TKc"/>
    <property type="match status" value="1"/>
</dbReference>
<dbReference type="InterPro" id="IPR000719">
    <property type="entry name" value="Prot_kinase_dom"/>
</dbReference>
<feature type="domain" description="Protein kinase" evidence="4">
    <location>
        <begin position="65"/>
        <end position="348"/>
    </location>
</feature>
<reference evidence="5 6" key="1">
    <citation type="journal article" date="2018" name="Mol. Biol. Evol.">
        <title>Broad Genomic Sampling Reveals a Smut Pathogenic Ancestry of the Fungal Clade Ustilaginomycotina.</title>
        <authorList>
            <person name="Kijpornyongpan T."/>
            <person name="Mondo S.J."/>
            <person name="Barry K."/>
            <person name="Sandor L."/>
            <person name="Lee J."/>
            <person name="Lipzen A."/>
            <person name="Pangilinan J."/>
            <person name="LaButti K."/>
            <person name="Hainaut M."/>
            <person name="Henrissat B."/>
            <person name="Grigoriev I.V."/>
            <person name="Spatafora J.W."/>
            <person name="Aime M.C."/>
        </authorList>
    </citation>
    <scope>NUCLEOTIDE SEQUENCE [LARGE SCALE GENOMIC DNA]</scope>
    <source>
        <strain evidence="5 6">MCA 4186</strain>
    </source>
</reference>
<dbReference type="STRING" id="58919.A0A316ZI12"/>
<evidence type="ECO:0000313" key="6">
    <source>
        <dbReference type="Proteomes" id="UP000245946"/>
    </source>
</evidence>
<evidence type="ECO:0000256" key="2">
    <source>
        <dbReference type="PROSITE-ProRule" id="PRU10141"/>
    </source>
</evidence>
<proteinExistence type="inferred from homology"/>
<dbReference type="PANTHER" id="PTHR48014:SF21">
    <property type="entry name" value="SERINE_THREONINE-PROTEIN KINASE FRAY2"/>
    <property type="match status" value="1"/>
</dbReference>
<dbReference type="GO" id="GO:0005524">
    <property type="term" value="F:ATP binding"/>
    <property type="evidence" value="ECO:0007669"/>
    <property type="project" value="UniProtKB-UniRule"/>
</dbReference>
<dbReference type="PANTHER" id="PTHR48014">
    <property type="entry name" value="SERINE/THREONINE-PROTEIN KINASE FRAY2"/>
    <property type="match status" value="1"/>
</dbReference>
<dbReference type="PROSITE" id="PS00107">
    <property type="entry name" value="PROTEIN_KINASE_ATP"/>
    <property type="match status" value="1"/>
</dbReference>
<keyword evidence="6" id="KW-1185">Reference proteome</keyword>
<protein>
    <submittedName>
        <fullName evidence="5">Kinase-like protein</fullName>
    </submittedName>
</protein>
<keyword evidence="5" id="KW-0418">Kinase</keyword>
<dbReference type="GO" id="GO:0043539">
    <property type="term" value="F:protein serine/threonine kinase activator activity"/>
    <property type="evidence" value="ECO:0007669"/>
    <property type="project" value="InterPro"/>
</dbReference>